<sequence length="500" mass="54820">MVKMEELGFFDLAESIKLRASAPYTSLLNEKGKVNYSIPRTKLQCGAMPHVTPSSSRVSLARQFLSGALALSGSSVDSYQTNSEDDQNVVPSPNPEIDFNRVHCLVWVLHESVRNFSLAIQAHELGRSGPELAKAGVAIEDVLIELMDLSHSLVSVHKLHSLATEAGFEEDFLLHFGTMILPGKNIEEVQENTLATLGLFASLVRETRLFLSEMGIKDLDEQVKDFLSYLECGILFLIRASTLHGVYSIKKEESPNNEVKAWPSGKGLALTDLGLGFETSPRPGVHGVMAKGESPGCELILGAIQPTTIRRKSACILTPEDYWAAYDRSGELPKLAERGASDSSPSSQVNSRANSPVILETHSKLIELMDGGGHQLSSIVMPLCRASIVCRFKYSTNSAMLDPITLAEVGYNAADSEPLHKSLFRKSTINLICASSDIWMGTRLLFVDILDAVGLLRKQLCHHKVTKRERKKIERTLADIASLDPITILMFLPVSTCPTF</sequence>
<protein>
    <submittedName>
        <fullName evidence="1">LETM1 and EF-hand domain-containing protein</fullName>
    </submittedName>
</protein>
<dbReference type="EMBL" id="NKQK01000016">
    <property type="protein sequence ID" value="PSS07411.1"/>
    <property type="molecule type" value="Genomic_DNA"/>
</dbReference>
<proteinExistence type="predicted"/>
<dbReference type="AlphaFoldDB" id="A0A2R6QFS9"/>
<keyword evidence="2" id="KW-1185">Reference proteome</keyword>
<reference evidence="2" key="2">
    <citation type="journal article" date="2018" name="BMC Genomics">
        <title>A manually annotated Actinidia chinensis var. chinensis (kiwifruit) genome highlights the challenges associated with draft genomes and gene prediction in plants.</title>
        <authorList>
            <person name="Pilkington S.M."/>
            <person name="Crowhurst R."/>
            <person name="Hilario E."/>
            <person name="Nardozza S."/>
            <person name="Fraser L."/>
            <person name="Peng Y."/>
            <person name="Gunaseelan K."/>
            <person name="Simpson R."/>
            <person name="Tahir J."/>
            <person name="Deroles S.C."/>
            <person name="Templeton K."/>
            <person name="Luo Z."/>
            <person name="Davy M."/>
            <person name="Cheng C."/>
            <person name="McNeilage M."/>
            <person name="Scaglione D."/>
            <person name="Liu Y."/>
            <person name="Zhang Q."/>
            <person name="Datson P."/>
            <person name="De Silva N."/>
            <person name="Gardiner S.E."/>
            <person name="Bassett H."/>
            <person name="Chagne D."/>
            <person name="McCallum J."/>
            <person name="Dzierzon H."/>
            <person name="Deng C."/>
            <person name="Wang Y.Y."/>
            <person name="Barron L."/>
            <person name="Manako K."/>
            <person name="Bowen J."/>
            <person name="Foster T.M."/>
            <person name="Erridge Z.A."/>
            <person name="Tiffin H."/>
            <person name="Waite C.N."/>
            <person name="Davies K.M."/>
            <person name="Grierson E.P."/>
            <person name="Laing W.A."/>
            <person name="Kirk R."/>
            <person name="Chen X."/>
            <person name="Wood M."/>
            <person name="Montefiori M."/>
            <person name="Brummell D.A."/>
            <person name="Schwinn K.E."/>
            <person name="Catanach A."/>
            <person name="Fullerton C."/>
            <person name="Li D."/>
            <person name="Meiyalaghan S."/>
            <person name="Nieuwenhuizen N."/>
            <person name="Read N."/>
            <person name="Prakash R."/>
            <person name="Hunter D."/>
            <person name="Zhang H."/>
            <person name="McKenzie M."/>
            <person name="Knabel M."/>
            <person name="Harris A."/>
            <person name="Allan A.C."/>
            <person name="Gleave A."/>
            <person name="Chen A."/>
            <person name="Janssen B.J."/>
            <person name="Plunkett B."/>
            <person name="Ampomah-Dwamena C."/>
            <person name="Voogd C."/>
            <person name="Leif D."/>
            <person name="Lafferty D."/>
            <person name="Souleyre E.J.F."/>
            <person name="Varkonyi-Gasic E."/>
            <person name="Gambi F."/>
            <person name="Hanley J."/>
            <person name="Yao J.L."/>
            <person name="Cheung J."/>
            <person name="David K.M."/>
            <person name="Warren B."/>
            <person name="Marsh K."/>
            <person name="Snowden K.C."/>
            <person name="Lin-Wang K."/>
            <person name="Brian L."/>
            <person name="Martinez-Sanchez M."/>
            <person name="Wang M."/>
            <person name="Ileperuma N."/>
            <person name="Macnee N."/>
            <person name="Campin R."/>
            <person name="McAtee P."/>
            <person name="Drummond R.S.M."/>
            <person name="Espley R.V."/>
            <person name="Ireland H.S."/>
            <person name="Wu R."/>
            <person name="Atkinson R.G."/>
            <person name="Karunairetnam S."/>
            <person name="Bulley S."/>
            <person name="Chunkath S."/>
            <person name="Hanley Z."/>
            <person name="Storey R."/>
            <person name="Thrimawithana A.H."/>
            <person name="Thomson S."/>
            <person name="David C."/>
            <person name="Testolin R."/>
            <person name="Huang H."/>
            <person name="Hellens R.P."/>
            <person name="Schaffer R.J."/>
        </authorList>
    </citation>
    <scope>NUCLEOTIDE SEQUENCE [LARGE SCALE GENOMIC DNA]</scope>
    <source>
        <strain evidence="2">cv. Red5</strain>
    </source>
</reference>
<dbReference type="Proteomes" id="UP000241394">
    <property type="component" value="Chromosome LG16"/>
</dbReference>
<comment type="caution">
    <text evidence="1">The sequence shown here is derived from an EMBL/GenBank/DDBJ whole genome shotgun (WGS) entry which is preliminary data.</text>
</comment>
<dbReference type="InParanoid" id="A0A2R6QFS9"/>
<organism evidence="1 2">
    <name type="scientific">Actinidia chinensis var. chinensis</name>
    <name type="common">Chinese soft-hair kiwi</name>
    <dbReference type="NCBI Taxonomy" id="1590841"/>
    <lineage>
        <taxon>Eukaryota</taxon>
        <taxon>Viridiplantae</taxon>
        <taxon>Streptophyta</taxon>
        <taxon>Embryophyta</taxon>
        <taxon>Tracheophyta</taxon>
        <taxon>Spermatophyta</taxon>
        <taxon>Magnoliopsida</taxon>
        <taxon>eudicotyledons</taxon>
        <taxon>Gunneridae</taxon>
        <taxon>Pentapetalae</taxon>
        <taxon>asterids</taxon>
        <taxon>Ericales</taxon>
        <taxon>Actinidiaceae</taxon>
        <taxon>Actinidia</taxon>
    </lineage>
</organism>
<name>A0A2R6QFS9_ACTCC</name>
<gene>
    <name evidence="1" type="ORF">CEY00_Acc17757</name>
</gene>
<reference evidence="1 2" key="1">
    <citation type="submission" date="2017-07" db="EMBL/GenBank/DDBJ databases">
        <title>An improved, manually edited Actinidia chinensis var. chinensis (kiwifruit) genome highlights the challenges associated with draft genomes and gene prediction in plants.</title>
        <authorList>
            <person name="Pilkington S."/>
            <person name="Crowhurst R."/>
            <person name="Hilario E."/>
            <person name="Nardozza S."/>
            <person name="Fraser L."/>
            <person name="Peng Y."/>
            <person name="Gunaseelan K."/>
            <person name="Simpson R."/>
            <person name="Tahir J."/>
            <person name="Deroles S."/>
            <person name="Templeton K."/>
            <person name="Luo Z."/>
            <person name="Davy M."/>
            <person name="Cheng C."/>
            <person name="Mcneilage M."/>
            <person name="Scaglione D."/>
            <person name="Liu Y."/>
            <person name="Zhang Q."/>
            <person name="Datson P."/>
            <person name="De Silva N."/>
            <person name="Gardiner S."/>
            <person name="Bassett H."/>
            <person name="Chagne D."/>
            <person name="Mccallum J."/>
            <person name="Dzierzon H."/>
            <person name="Deng C."/>
            <person name="Wang Y.-Y."/>
            <person name="Barron N."/>
            <person name="Manako K."/>
            <person name="Bowen J."/>
            <person name="Foster T."/>
            <person name="Erridge Z."/>
            <person name="Tiffin H."/>
            <person name="Waite C."/>
            <person name="Davies K."/>
            <person name="Grierson E."/>
            <person name="Laing W."/>
            <person name="Kirk R."/>
            <person name="Chen X."/>
            <person name="Wood M."/>
            <person name="Montefiori M."/>
            <person name="Brummell D."/>
            <person name="Schwinn K."/>
            <person name="Catanach A."/>
            <person name="Fullerton C."/>
            <person name="Li D."/>
            <person name="Meiyalaghan S."/>
            <person name="Nieuwenhuizen N."/>
            <person name="Read N."/>
            <person name="Prakash R."/>
            <person name="Hunter D."/>
            <person name="Zhang H."/>
            <person name="Mckenzie M."/>
            <person name="Knabel M."/>
            <person name="Harris A."/>
            <person name="Allan A."/>
            <person name="Chen A."/>
            <person name="Janssen B."/>
            <person name="Plunkett B."/>
            <person name="Dwamena C."/>
            <person name="Voogd C."/>
            <person name="Leif D."/>
            <person name="Lafferty D."/>
            <person name="Souleyre E."/>
            <person name="Varkonyi-Gasic E."/>
            <person name="Gambi F."/>
            <person name="Hanley J."/>
            <person name="Yao J.-L."/>
            <person name="Cheung J."/>
            <person name="David K."/>
            <person name="Warren B."/>
            <person name="Marsh K."/>
            <person name="Snowden K."/>
            <person name="Lin-Wang K."/>
            <person name="Brian L."/>
            <person name="Martinez-Sanchez M."/>
            <person name="Wang M."/>
            <person name="Ileperuma N."/>
            <person name="Macnee N."/>
            <person name="Campin R."/>
            <person name="Mcatee P."/>
            <person name="Drummond R."/>
            <person name="Espley R."/>
            <person name="Ireland H."/>
            <person name="Wu R."/>
            <person name="Atkinson R."/>
            <person name="Karunairetnam S."/>
            <person name="Bulley S."/>
            <person name="Chunkath S."/>
            <person name="Hanley Z."/>
            <person name="Storey R."/>
            <person name="Thrimawithana A."/>
            <person name="Thomson S."/>
            <person name="David C."/>
            <person name="Testolin R."/>
        </authorList>
    </citation>
    <scope>NUCLEOTIDE SEQUENCE [LARGE SCALE GENOMIC DNA]</scope>
    <source>
        <strain evidence="2">cv. Red5</strain>
        <tissue evidence="1">Young leaf</tissue>
    </source>
</reference>
<dbReference type="STRING" id="1590841.A0A2R6QFS9"/>
<evidence type="ECO:0000313" key="1">
    <source>
        <dbReference type="EMBL" id="PSS07411.1"/>
    </source>
</evidence>
<dbReference type="OMA" id="CASSDIW"/>
<accession>A0A2R6QFS9</accession>
<evidence type="ECO:0000313" key="2">
    <source>
        <dbReference type="Proteomes" id="UP000241394"/>
    </source>
</evidence>
<dbReference type="OrthoDB" id="275278at2759"/>
<dbReference type="Gramene" id="PSS07411">
    <property type="protein sequence ID" value="PSS07411"/>
    <property type="gene ID" value="CEY00_Acc17757"/>
</dbReference>